<feature type="region of interest" description="Disordered" evidence="1">
    <location>
        <begin position="25"/>
        <end position="44"/>
    </location>
</feature>
<organism evidence="2 3">
    <name type="scientific">Myxococcus xanthus (strain DK1622)</name>
    <dbReference type="NCBI Taxonomy" id="246197"/>
    <lineage>
        <taxon>Bacteria</taxon>
        <taxon>Pseudomonadati</taxon>
        <taxon>Myxococcota</taxon>
        <taxon>Myxococcia</taxon>
        <taxon>Myxococcales</taxon>
        <taxon>Cystobacterineae</taxon>
        <taxon>Myxococcaceae</taxon>
        <taxon>Myxococcus</taxon>
    </lineage>
</organism>
<dbReference type="AlphaFoldDB" id="Q1D832"/>
<dbReference type="Proteomes" id="UP000002402">
    <property type="component" value="Chromosome"/>
</dbReference>
<dbReference type="EnsemblBacteria" id="ABF89379">
    <property type="protein sequence ID" value="ABF89379"/>
    <property type="gene ID" value="MXAN_2982"/>
</dbReference>
<protein>
    <submittedName>
        <fullName evidence="2">Uncharacterized protein</fullName>
    </submittedName>
</protein>
<sequence>MLLSAARPAGREAADVFLAKPVAVPTLPEPNAPHGHAQGALPGP</sequence>
<dbReference type="HOGENOM" id="CLU_3218988_0_0_7"/>
<evidence type="ECO:0000313" key="2">
    <source>
        <dbReference type="EMBL" id="ABF89379.1"/>
    </source>
</evidence>
<name>Q1D832_MYXXD</name>
<dbReference type="KEGG" id="mxa:MXAN_2982"/>
<evidence type="ECO:0000256" key="1">
    <source>
        <dbReference type="SAM" id="MobiDB-lite"/>
    </source>
</evidence>
<reference evidence="2 3" key="1">
    <citation type="journal article" date="2006" name="Proc. Natl. Acad. Sci. U.S.A.">
        <title>Evolution of sensory complexity recorded in a myxobacterial genome.</title>
        <authorList>
            <person name="Goldman B.S."/>
            <person name="Nierman W.C."/>
            <person name="Kaiser D."/>
            <person name="Slater S.C."/>
            <person name="Durkin A.S."/>
            <person name="Eisen J.A."/>
            <person name="Ronning C.M."/>
            <person name="Barbazuk W.B."/>
            <person name="Blanchard M."/>
            <person name="Field C."/>
            <person name="Halling C."/>
            <person name="Hinkle G."/>
            <person name="Iartchuk O."/>
            <person name="Kim H.S."/>
            <person name="Mackenzie C."/>
            <person name="Madupu R."/>
            <person name="Miller N."/>
            <person name="Shvartsbeyn A."/>
            <person name="Sullivan S.A."/>
            <person name="Vaudin M."/>
            <person name="Wiegand R."/>
            <person name="Kaplan H.B."/>
        </authorList>
    </citation>
    <scope>NUCLEOTIDE SEQUENCE [LARGE SCALE GENOMIC DNA]</scope>
    <source>
        <strain evidence="3">DK1622</strain>
    </source>
</reference>
<proteinExistence type="predicted"/>
<keyword evidence="3" id="KW-1185">Reference proteome</keyword>
<evidence type="ECO:0000313" key="3">
    <source>
        <dbReference type="Proteomes" id="UP000002402"/>
    </source>
</evidence>
<dbReference type="EMBL" id="CP000113">
    <property type="protein sequence ID" value="ABF89379.1"/>
    <property type="molecule type" value="Genomic_DNA"/>
</dbReference>
<dbReference type="STRING" id="246197.MXAN_2982"/>
<accession>Q1D832</accession>
<gene>
    <name evidence="2" type="ordered locus">MXAN_2982</name>
</gene>